<dbReference type="OrthoDB" id="37659at2759"/>
<evidence type="ECO:0000313" key="6">
    <source>
        <dbReference type="Proteomes" id="UP000054466"/>
    </source>
</evidence>
<organism evidence="5 6">
    <name type="scientific">Cladophialophora immunda</name>
    <dbReference type="NCBI Taxonomy" id="569365"/>
    <lineage>
        <taxon>Eukaryota</taxon>
        <taxon>Fungi</taxon>
        <taxon>Dikarya</taxon>
        <taxon>Ascomycota</taxon>
        <taxon>Pezizomycotina</taxon>
        <taxon>Eurotiomycetes</taxon>
        <taxon>Chaetothyriomycetidae</taxon>
        <taxon>Chaetothyriales</taxon>
        <taxon>Herpotrichiellaceae</taxon>
        <taxon>Cladophialophora</taxon>
    </lineage>
</organism>
<dbReference type="VEuPathDB" id="FungiDB:PV07_05725"/>
<gene>
    <name evidence="5" type="ORF">PV07_05725</name>
</gene>
<dbReference type="InterPro" id="IPR020904">
    <property type="entry name" value="Sc_DH/Rdtase_CS"/>
</dbReference>
<dbReference type="GO" id="GO:0016491">
    <property type="term" value="F:oxidoreductase activity"/>
    <property type="evidence" value="ECO:0007669"/>
    <property type="project" value="UniProtKB-KW"/>
</dbReference>
<evidence type="ECO:0000256" key="4">
    <source>
        <dbReference type="SAM" id="MobiDB-lite"/>
    </source>
</evidence>
<dbReference type="InterPro" id="IPR036291">
    <property type="entry name" value="NAD(P)-bd_dom_sf"/>
</dbReference>
<dbReference type="PANTHER" id="PTHR43180:SF11">
    <property type="entry name" value="NAD(P)-BINDING PROTEIN"/>
    <property type="match status" value="1"/>
</dbReference>
<dbReference type="Gene3D" id="3.40.50.720">
    <property type="entry name" value="NAD(P)-binding Rossmann-like Domain"/>
    <property type="match status" value="1"/>
</dbReference>
<evidence type="ECO:0008006" key="7">
    <source>
        <dbReference type="Google" id="ProtNLM"/>
    </source>
</evidence>
<sequence length="354" mass="39560">MWGDGQSTTTFWSGSRIDQICTNRVFSVPDLPAHHRYKSRPETSSHHPRERRRIQHTLPKMTTYEVPVDFRNIKDKTILITGCSTGIGRATAKLAYEHGAKLALADWNEVEAKNLLAELRNTDRLLFYKTDVSKWDNILQVFQGAWKKFGKIDAVISNAGINQENLLDEEIDEATGMLKAPSLKNLEVNLVAHIYVVKCAVHYFAKAPGKRSQIIMTGSAASYIDTSPLYQYCAAKAGLLGLMRAFRTRLISKNITINMIAPWMTISPMLPQAIVDMWGTLPANSPAGVAHALLLPVVDESINGKVFFVAGNKITELEDKIHECQHIWMGAQLSEDVDEGQRRLVPAGIHPEQK</sequence>
<dbReference type="AlphaFoldDB" id="A0A0D1ZPN1"/>
<feature type="region of interest" description="Disordered" evidence="4">
    <location>
        <begin position="32"/>
        <end position="55"/>
    </location>
</feature>
<dbReference type="EMBL" id="KN847042">
    <property type="protein sequence ID" value="KIW29941.1"/>
    <property type="molecule type" value="Genomic_DNA"/>
</dbReference>
<keyword evidence="6" id="KW-1185">Reference proteome</keyword>
<dbReference type="GeneID" id="27344919"/>
<evidence type="ECO:0000256" key="2">
    <source>
        <dbReference type="ARBA" id="ARBA00022857"/>
    </source>
</evidence>
<dbReference type="PRINTS" id="PR00081">
    <property type="entry name" value="GDHRDH"/>
</dbReference>
<proteinExistence type="inferred from homology"/>
<dbReference type="STRING" id="569365.A0A0D1ZPN1"/>
<dbReference type="InterPro" id="IPR002347">
    <property type="entry name" value="SDR_fam"/>
</dbReference>
<evidence type="ECO:0000313" key="5">
    <source>
        <dbReference type="EMBL" id="KIW29941.1"/>
    </source>
</evidence>
<keyword evidence="3" id="KW-0560">Oxidoreductase</keyword>
<dbReference type="Proteomes" id="UP000054466">
    <property type="component" value="Unassembled WGS sequence"/>
</dbReference>
<dbReference type="RefSeq" id="XP_016250157.1">
    <property type="nucleotide sequence ID" value="XM_016392638.1"/>
</dbReference>
<name>A0A0D1ZPN1_9EURO</name>
<keyword evidence="2" id="KW-0521">NADP</keyword>
<evidence type="ECO:0000256" key="1">
    <source>
        <dbReference type="ARBA" id="ARBA00006484"/>
    </source>
</evidence>
<dbReference type="PANTHER" id="PTHR43180">
    <property type="entry name" value="3-OXOACYL-(ACYL-CARRIER-PROTEIN) REDUCTASE (AFU_ORTHOLOGUE AFUA_6G11210)"/>
    <property type="match status" value="1"/>
</dbReference>
<accession>A0A0D1ZPN1</accession>
<dbReference type="SUPFAM" id="SSF51735">
    <property type="entry name" value="NAD(P)-binding Rossmann-fold domains"/>
    <property type="match status" value="1"/>
</dbReference>
<evidence type="ECO:0000256" key="3">
    <source>
        <dbReference type="ARBA" id="ARBA00023002"/>
    </source>
</evidence>
<dbReference type="PROSITE" id="PS00061">
    <property type="entry name" value="ADH_SHORT"/>
    <property type="match status" value="1"/>
</dbReference>
<dbReference type="HOGENOM" id="CLU_010194_13_1_1"/>
<comment type="similarity">
    <text evidence="1">Belongs to the short-chain dehydrogenases/reductases (SDR) family.</text>
</comment>
<reference evidence="5 6" key="1">
    <citation type="submission" date="2015-01" db="EMBL/GenBank/DDBJ databases">
        <title>The Genome Sequence of Cladophialophora immunda CBS83496.</title>
        <authorList>
            <consortium name="The Broad Institute Genomics Platform"/>
            <person name="Cuomo C."/>
            <person name="de Hoog S."/>
            <person name="Gorbushina A."/>
            <person name="Stielow B."/>
            <person name="Teixiera M."/>
            <person name="Abouelleil A."/>
            <person name="Chapman S.B."/>
            <person name="Priest M."/>
            <person name="Young S.K."/>
            <person name="Wortman J."/>
            <person name="Nusbaum C."/>
            <person name="Birren B."/>
        </authorList>
    </citation>
    <scope>NUCLEOTIDE SEQUENCE [LARGE SCALE GENOMIC DNA]</scope>
    <source>
        <strain evidence="5 6">CBS 83496</strain>
    </source>
</reference>
<protein>
    <recommendedName>
        <fullName evidence="7">NAD(P)-binding protein</fullName>
    </recommendedName>
</protein>
<dbReference type="Pfam" id="PF00106">
    <property type="entry name" value="adh_short"/>
    <property type="match status" value="1"/>
</dbReference>